<dbReference type="SMART" id="SM00822">
    <property type="entry name" value="PKS_KR"/>
    <property type="match status" value="3"/>
</dbReference>
<protein>
    <submittedName>
        <fullName evidence="13">Polyketide synthase</fullName>
    </submittedName>
</protein>
<dbReference type="Pfam" id="PF02801">
    <property type="entry name" value="Ketoacyl-synt_C"/>
    <property type="match status" value="4"/>
</dbReference>
<dbReference type="EMBL" id="AP018365">
    <property type="protein sequence ID" value="BBB01306.1"/>
    <property type="molecule type" value="Genomic_DNA"/>
</dbReference>
<dbReference type="Pfam" id="PF22953">
    <property type="entry name" value="SpnB_Rossmann"/>
    <property type="match status" value="3"/>
</dbReference>
<dbReference type="SUPFAM" id="SSF51735">
    <property type="entry name" value="NAD(P)-binding Rossmann-fold domains"/>
    <property type="match status" value="6"/>
</dbReference>
<dbReference type="PROSITE" id="PS00012">
    <property type="entry name" value="PHOSPHOPANTETHEINE"/>
    <property type="match status" value="4"/>
</dbReference>
<dbReference type="CDD" id="cd00833">
    <property type="entry name" value="PKS"/>
    <property type="match status" value="4"/>
</dbReference>
<comment type="caution">
    <text evidence="8">Lacks conserved residue(s) required for the propagation of feature annotation.</text>
</comment>
<sequence length="6284" mass="648786">MDHEFSDSDVAVIGMACRLPQAPDPAGFWRLLRTGTSAVGEVPADRWPDRPGNDGHDDALRALVRRGAFIDAPDAFDAAFFGVSPRESAEMDPQQRLALELGWEALEDAGVVPETLRGLPVGVYVGAMASDHAHLTSLRSPQALNHHTMAGTHRAVIANRISYFAGLRGPSMTVDTGQSSSLVAVHMACEALRTGEARLALAGGVNLNLTEQTALLEARLGALSPDGRCFTFDERANGYVRGEGGGFVVLKPLRDALADGDDVYCVIRGSAVNNDGAGDSLLVPTVTGQREVLTRAYDRAGIAPGAVQYVELHGTGTKVGDPVEAEALGHALGTDPDREHPLLVGSVKTNVGHLEGAAGITGLLKVALMLKHRRIPASLNFRRLNPDIRADEWNLRVAAEPGPWPEPAGTLHAGVSSFGMGGTNCHVVLSSPVRAEAPPAPETAPGPAADAHPGPAELALVVSAKSPAALRAQAELLLDRMAADPAPDPADVAWSLVGSRSAFPHRAVVVGREAQELTTGLAALAAGEPAAGLVQGHARPDHRVAFVFPGQGAQWTGMATGLMADSPVFRAAIEECAQALRPYVDWSLTDVLDDRAALERVDVVQPALWAVMVSLARLWRWMGVEPAAVVGHSQGEIAAACVAGGLSLDDGARVVALRSQAIAQTLTGRGGMAVVALPAPEAADLIAPWDGRLSIATVNGPGSVVVSGESAAVGELAARCADTGIRVRPVSVDYASHSAAVEEIEDRLLADLAPLRPRAGTVPMYSSVTGAPVDTTELDARYWYRNLRQTVRFETATRALAADGISVLVEVSPHPVLTVPVQDTLDSLGEADGQDGAAGPDGRTGPGGPDAAAGRTAVVTGSLRRDQGGLDRFLTSVAQVHVHGVPVAWAALFEGSRPRRIKLPTYAFQRDRHSVIGLGQEPVRLLEADAGATPGLAPATGDQDDAFLGKLAPMSAKERDAHLLSVVRDHAAALLGHRGGADVDPTVPFRSAGFDSMTAVDLRNRLQSATGLPIPSSMVFDYPTPARLAAFLAGRLGGTRSADDTALPLPAAPVADDPLVIVGMSCRFPGGVAGPEQMWDLVIGERDAITGFPTDRDWDLEHLYGPDTAGRLAGGFVEGALDFDAGFFAMSPREALATDPQQRLLLEGSWEALEHAGIDPVSLAGSATGVFVGSYQSGYAEVVSAALVDADADAQLLTGGAQSVLSGRVAYALGLVGPAVTVDTACSSSLVALHLAGQALRGGECSLALVAGVTVNALPHTFVGFSQQGGLSADGRCKAFAEAADGTGFSEGMGVLVVERLSDAERNGHRVLAVVRSSAVNQDGASNGLTAPNGPSQQRVIRQALAAAGLSSGDVDVVEGHGTGTTLGDPIEAQAVLATYGQDRSEERPLLLGSLKSNIGHTQAAAGVAGVIKMVLAMRHGVVPRTLHVDEPSSHVDWGQGRVRLLTESVAWPESGRPRRAGVSSFGISGTNAHVILEAAPAVESEVEVEVAGGAGAEHASETVWVVSGRSEGALRAQAERLLSVAEGLDPVDVGGALLSRSVFEHRAVVVGSGREELTAGLRALAAGEAAGNAVEGVARSGRRVAVLFAGQGAQRLGMGRRLHEESSVFAAAFDEVVAELDRHLDVPLREVVWGEDAEALNSTGWAQPALFAVEVALFRLLESFGVTPDYLLGHSIGEVAAAYVAGVFDLVDACRLVGARARLMQALPVGGAMVAVAAPEEEVLPHLSDGVSVAAVNAPGSVVVSGEESAVLAVGEHFKALGVKTTRLRVSHAFHSALMEPMVDDFLAAIADVSFSEPRIAVVSNLTGEPADMTSPKYWAQQVRSGVRFADGVAWLTAQGVDVFVDAGPDGVVAGLAQANASDAVAVALMRKDRGDVRTVFHAVGQLFVEGVPVGWETLFAGAGPRRVDLPTYAFQRRRYWPQASLAGGDVIAAGLASAEHPLLSAVVSVPGSGAVVLTSRLSARTQPWLAGHAVQGTVVFPGAGLVELAIRGADAVGAGGLRELEVEAPLVVPETASVQVQVVVADGRLEIYSRATDDDPWTRHATAVLGDALAAGAADWPWPPAADSRVDLPDLSEATDGDGLADGPALQGLRQVWQADGEVFAEVAVAENEADRARKFGVHPDLLEAALRASAFAEPDPVPAGRVWTGFADVTLHAEGATAARARVVRTGPDRVSVELFDGNGEPVLSIGSVTLGAAPASGPLAASRNGTALALDWPALPAAETGADSAEGAGVPDGVDAPGGPAFAFVQAPTADPSWLPEPAYPHLDGVLADGNPPRYVVLAVSGGAPDDMVRAVHATTRWALEQLQSWLAEERFADTTLVALTRGAVSAGHDEPVPDLGAAAVWGLLRTAQREHPGRVVLVDTEPGIDLDVRRLALALRGGEPQLALRGEEIRAARLVRVTAQDAPEARPEPEGTVLVTGGTGGLGREVARHLVAVHGVRSLLLLSRRGLAAEGARELVEELGALGAEVVVGACDVADRAALAEVLAGVRLTGVVHTAGVVDDGLVSSLTAERLDRVLVPKVDAAWHLHELTAGADLAFFAVFSSLSGILGNPGQANYAAGNVFLDALMQARRHAGLPGVSMAWGAWTQDVGLTAALTEADMRRLARSGMRPLSVPEGLALFDRALASDRALLGLASLDLAALRARDDLPVFRSLAGGRARRRAGEQQLAGGLAERMARLTEPEREDFLLTLIRDHAAAVLGHASGQHLNVTTAFREMGFDSLMGVELRNRVKRGTGLPVADSMVYDYPTPLRLAQYLASLMGGVEVRAGGATPARALADDDRLAIVGMACRFPGGVTNPDELWKLIAEGGDAIAGFPDDRGWDVEQLYDAEGTRSGSSVTRSGGFVEADGFDSAFFGISPREALAMDPQQRLLLESSWEALEDAGIDPQSLAGSSTAVVFGISQSHYGELVRPLEETQGHLLTGGAFSVASGRVAYTLGLEGPAVTVDTACSSSLVALHLAGQALRAGECSMALAGGVTVMATPGTFVEFSRQGGLSADGRCRAFADGADGTGWSEGVGVLVVERLSDAERNGHRVLAVVRASAVNQDGASNGLTAPNGPSQQRVIRQALAAAGLNSGDVDAVEAHGTGTRLGDPIEAQALLSTYGQDRPEERPLWLGSLKSNIGHTQAAAGVAGVIKMVLAMRHGVLPQTLHVDEPSSRVDWDQGRVRLLTESVAWPESGRPRRAGVSSFGMSGTNAHVILEAPATPEPPAGAAVPAGIEPGTAADADPQQGAVSPAVGWVLSARSEDGLRGQAGRLLAAVESSGSAGSVEPVDVGAALLSRSLFDHRAVVVGADREQLVSGVRALAAGEPAGNLVGGAAGGGQERRVVFVFPGQGAQWVGMAEGLLNSSSVFRESMELCGEALRPFVEWDLLGVLGEGDEVVLGRVDVVQPVLWAVMVSLAAVWRSWGVVPAAVVGHSQGEIAAACVAGGLSLGDGARVVALRSRAIAGALAGRGGMVAVSLPVEGVRGLLSGGLSVAVVNSPGGVVVAGPVEELDALLVVCEERGVRARRVPVDYASHSVFVELIEDRVLADLAGLAPVSGSVPMYSSVSGERVDTAGLDGGYWYRNLRQTVEFERATRALAADGFSVFVEVSPHPVLTVAVQDTLGEGVVAAGTLRRHEGGLDRFLLSAAELFVHGVPVTWNGLFADRKPRPVSLPTYAFQHQRYWPQPSLVAGDVAAAGLVSAEHPLLGAVVSVPGSDTVVLTSRLSLRAQPWLGDHAVHGTVIFPGTGFVELAIRGADAAGAGRLRELIVEAPLAVPAGGSVQVQVVADAEDHTVAVYARADEDEPWTRHAIGAVDDETAGVDTADLAGEWPPAGSTPVDLEDFYQRSADSGFGYGPVFQGLTRAWRLDGRIYAEAALPDDQAAAATAFGIHPALLDAALHPNTFADLEPTELGRLPFTFDDVTLHATGARAVRIRMARTGPDSVTAVLADETGAPVLSIGSLVMRPVPEQVLGGARAPETMLALVWNEVPDASGAAAGAEPGAAPAQDGDVLLEVPAAADGSPESVHAAVAWTLGQLQGLSGGRLVVLTRGAVAALPGETVTDLAAAAVWGLVRSAQSEDPGRIVLVDADEGTRATRDLLARVAGTGEPQLAVREGALLAPQLTRTTETGEPVALDGTVLITGGTGGLGSAVARHLVAAYGVRSLLLLSRRGGTAPGAAELVEELTAQGAEVTVVACDAADRSALAEVLAGVPLAGVVHTAGILDDGVISTLTPEQVHRVLTPKVDAAWHLHDLTRDRDLAMFVVFSSLAGLIGSPGQGNYAAGNVYLDSLVQQRRAAGLAGISMAWGPWDQSLGLTGALSGTDMHRLGRLGMLPISEEQGMALFDQALSAGLPLLGLTELKASALRATTEVPALFRSLAGGPARRTRARAGAAAPAAGLAGRLAGLTPEQRQSHLLGLVREHAAAVLGHGSGSRIAAEQPFREVGFDSLTAVELRNRLQAVTELSLPSTLVFDYPNAVRLAGYVGERLGGVTAAPVDALPVLRSVDDDPLVIVGMSCRFPGGASDPDRLWDLLEQGRDGMGAFPGDRGWDTGLLTELAHAGGFVEGALDFDAGFFAMSPREALATDPQQRLLLEGSWEALEHAGIDPVSLAGSATGVFVGSYQSGYAEVVSAALVDADADAQLLTGGAQSVLSGRVAYALGLVGPAVTVDTACSSSLVALHLAGQALRGGECSLALVAGVTVNALPHTFVGFSQQGGLSADGRCKAFAEAADGTGFSEGMGVLVVERLSDAERNGHRVLAVVRSSAVNQDGASNGLTAPNGPSQQRVIRQALAAAGLSSGDVDVVEGHGTGTTLGDPIEAQAVLATYGQDRSEERPLLLGSLKSNIGHTQAAAGVAGVIKMVLAMRHGVVPRTLHVDEPSSHVDWGQGRVRLLTESVAWPESGRPRRAGVSSFGISGTNAHVILEAAPGVEAEVEVVEGDGAESGSESGSGSVWVVSGRSEGALRAQAERLLSAVSEAESWGSAAVGAALLSRSVFDHRAVVVGADRAELVAGLGALASGEPGALVAQGVARSGRRVAVLFAGQGAQRLGMGRRLHEESPVFAAAFDEVVAELDRHLEAPLREVLWGEDAEALNSTGWAQPALFAVEVALFRLLESFGVTPDYLLGHSIGEVAAAHVAGVFDLVDACRLVGARARLMQALPVGGAMVAVAAPEEEVLPHLSDGVSVAAVNAPGSVVVSGEEGAVLEVGEHFKALGVKTTRLRVSHAFHSALMEPMVDDFLAAIADVSFSEPRIAVVSNLTGEPADMTSPKYWAQQVRSGVRFADGVAWLTAQGVDVFVDAGPDGVVAGLAQANASDAVAVALMRKDRGDVRTVFHAVGQLFVEGVPVAWETLFAGAGSRRVDLPTYAFQRRRYWPQASLAGGDVAAAGLVSAEHPLLGAVVSVPESGTVVLTSRLSLRAQPWLGDHAVHGTVVFPGAGFVELAIRGADAVGAGGLRELVVEAPLVVPAVGSVQVQVVVGDGGSLTVYARAADEEPWTRHATAVLGDALPADADADAVGAGAGGWQWPPADASSVDVSDFYPSLADEGFAYGPAFQWLRQVWVGPEEVFAEVAVADEAADQARKFGVHPALLDAALQASTFAGLDPAPAGRMPFSFADVTLHAGGATATRVHMVRTGPDSVSVELADGNGDPVLTIGTLVLQPVTATGPVGGAQAGAVLAVDWSSVVALDEAAGPGAPLRVVGAPEDLVVEDLVPGEVVVLEAVGTAGEVVGSAHGLAGWVLAQVQGWLGDERCAEGRLVVVTRGAVSAVPGEVLADVAASAVWGLVRSAQAENPGRITLLDLGAGEGVGSVDRAVVVGAVNSGEPQLVVRDGVVRAARLVRVAAAADGDAGSVGFGAGTVLVTGGTGGLGREVARHLVAVHGVRSLLLLSRRGLAAEGARELVEELGALGAEVVVGACDVADRAALAEVLAGVRLTGVVHTAGVVDDGLVSSLTVERLDRVLAPKVDAAWYLHELTAGMDLSAFVVFSSLAGVVGSPGQGNYAAGNVFLDALMQYRRLEGLPAVSMAWGPWAQGAGLTGELSDVDMRRIAASGTPPFTVEQGLAVFDAALGSPEAAVALTRLDLAALRTRDELPPLWGLLAGKRGRPVASDRRQESGTLADRLSALALPERTDQLLVLVRDHVAAVLGFASREQIDTTQAFRELGFDSLSALELRNRLQTATGLTVSSTLVFDYPNPQRLAAHLAEQFGTAGGAETGAAALLAQLDALSSTLARADVVDEDREAIAHRLRSMLDTWRSPEEENADEDWETPDEVFRFIDDELGISESEV</sequence>
<keyword evidence="3" id="KW-0597">Phosphoprotein</keyword>
<dbReference type="EMBL" id="AB568601">
    <property type="protein sequence ID" value="BAK64649.1"/>
    <property type="molecule type" value="Genomic_DNA"/>
</dbReference>
<dbReference type="InterPro" id="IPR049552">
    <property type="entry name" value="PKS_DH_N"/>
</dbReference>
<dbReference type="Pfam" id="PF00698">
    <property type="entry name" value="Acyl_transf_1"/>
    <property type="match status" value="4"/>
</dbReference>
<dbReference type="Gene3D" id="3.40.366.10">
    <property type="entry name" value="Malonyl-Coenzyme A Acyl Carrier Protein, domain 2"/>
    <property type="match status" value="4"/>
</dbReference>
<evidence type="ECO:0000256" key="2">
    <source>
        <dbReference type="ARBA" id="ARBA00022450"/>
    </source>
</evidence>
<dbReference type="InterPro" id="IPR049551">
    <property type="entry name" value="PKS_DH_C"/>
</dbReference>
<reference evidence="14 15" key="1">
    <citation type="journal article" date="2010" name="J. Bacteriol.">
        <title>Biochemical characterization of a novel indole prenyltransferase from Streptomyces sp. SN-593.</title>
        <authorList>
            <person name="Takahashi S."/>
            <person name="Takagi H."/>
            <person name="Toyoda A."/>
            <person name="Uramoto M."/>
            <person name="Nogawa T."/>
            <person name="Ueki M."/>
            <person name="Sakaki Y."/>
            <person name="Osada H."/>
        </authorList>
    </citation>
    <scope>NUCLEOTIDE SEQUENCE [LARGE SCALE GENOMIC DNA]</scope>
    <source>
        <strain evidence="14 15">SN-593</strain>
    </source>
</reference>
<feature type="region of interest" description="Disordered" evidence="9">
    <location>
        <begin position="2067"/>
        <end position="2089"/>
    </location>
</feature>
<dbReference type="InterPro" id="IPR049900">
    <property type="entry name" value="PKS_mFAS_DH"/>
</dbReference>
<feature type="region of interest" description="N-terminal hotdog fold" evidence="8">
    <location>
        <begin position="1942"/>
        <end position="2058"/>
    </location>
</feature>
<dbReference type="Pfam" id="PF00550">
    <property type="entry name" value="PP-binding"/>
    <property type="match status" value="4"/>
</dbReference>
<evidence type="ECO:0000256" key="9">
    <source>
        <dbReference type="SAM" id="MobiDB-lite"/>
    </source>
</evidence>
<reference evidence="14 15" key="4">
    <citation type="journal article" date="2020" name="Sci. Rep.">
        <title>beta-carboline chemical signals induce reveromycin production through a LuxR family regulator in Streptomyces sp. SN-593.</title>
        <authorList>
            <person name="Panthee S."/>
            <person name="Kito N."/>
            <person name="Hayashi T."/>
            <person name="Shimizu T."/>
            <person name="Ishikawa J."/>
            <person name="Hamamoto H."/>
            <person name="Osada H."/>
            <person name="Takahashi S."/>
        </authorList>
    </citation>
    <scope>NUCLEOTIDE SEQUENCE [LARGE SCALE GENOMIC DNA]</scope>
    <source>
        <strain evidence="14 15">SN-593</strain>
    </source>
</reference>
<dbReference type="InterPro" id="IPR014031">
    <property type="entry name" value="Ketoacyl_synth_C"/>
</dbReference>
<evidence type="ECO:0000313" key="14">
    <source>
        <dbReference type="EMBL" id="BBB01306.1"/>
    </source>
</evidence>
<dbReference type="InterPro" id="IPR016039">
    <property type="entry name" value="Thiolase-like"/>
</dbReference>
<feature type="domain" description="Carrier" evidence="10">
    <location>
        <begin position="2693"/>
        <end position="2768"/>
    </location>
</feature>
<evidence type="ECO:0000256" key="7">
    <source>
        <dbReference type="ARBA" id="ARBA00023315"/>
    </source>
</evidence>
<feature type="region of interest" description="N-terminal hotdog fold" evidence="8">
    <location>
        <begin position="5389"/>
        <end position="5506"/>
    </location>
</feature>
<keyword evidence="6" id="KW-0511">Multifunctional enzyme</keyword>
<dbReference type="SUPFAM" id="SSF52151">
    <property type="entry name" value="FabD/lysophospholipase-like"/>
    <property type="match status" value="4"/>
</dbReference>
<name>G1UDV3_9ACTN</name>
<dbReference type="Pfam" id="PF16197">
    <property type="entry name" value="KAsynt_C_assoc"/>
    <property type="match status" value="4"/>
</dbReference>
<accession>G1UDV3</accession>
<evidence type="ECO:0000256" key="1">
    <source>
        <dbReference type="ARBA" id="ARBA00004792"/>
    </source>
</evidence>
<dbReference type="SUPFAM" id="SSF53901">
    <property type="entry name" value="Thiolase-like"/>
    <property type="match status" value="4"/>
</dbReference>
<dbReference type="Gene3D" id="3.40.50.720">
    <property type="entry name" value="NAD(P)-binding Rossmann-like Domain"/>
    <property type="match status" value="3"/>
</dbReference>
<dbReference type="Gene3D" id="3.10.129.110">
    <property type="entry name" value="Polyketide synthase dehydratase"/>
    <property type="match status" value="3"/>
</dbReference>
<keyword evidence="5" id="KW-0045">Antibiotic biosynthesis</keyword>
<dbReference type="GO" id="GO:0006633">
    <property type="term" value="P:fatty acid biosynthetic process"/>
    <property type="evidence" value="ECO:0007669"/>
    <property type="project" value="InterPro"/>
</dbReference>
<dbReference type="Pfam" id="PF14765">
    <property type="entry name" value="PS-DH"/>
    <property type="match status" value="3"/>
</dbReference>
<dbReference type="InterPro" id="IPR014043">
    <property type="entry name" value="Acyl_transferase_dom"/>
</dbReference>
<dbReference type="GO" id="GO:0033068">
    <property type="term" value="P:macrolide biosynthetic process"/>
    <property type="evidence" value="ECO:0007669"/>
    <property type="project" value="UniProtKB-ARBA"/>
</dbReference>
<dbReference type="GO" id="GO:0031177">
    <property type="term" value="F:phosphopantetheine binding"/>
    <property type="evidence" value="ECO:0007669"/>
    <property type="project" value="InterPro"/>
</dbReference>
<evidence type="ECO:0000256" key="5">
    <source>
        <dbReference type="ARBA" id="ARBA00023194"/>
    </source>
</evidence>
<evidence type="ECO:0000259" key="11">
    <source>
        <dbReference type="PROSITE" id="PS52004"/>
    </source>
</evidence>
<keyword evidence="4" id="KW-0808">Transferase</keyword>
<dbReference type="InterPro" id="IPR032821">
    <property type="entry name" value="PKS_assoc"/>
</dbReference>
<feature type="region of interest" description="C-terminal hotdog fold" evidence="8">
    <location>
        <begin position="2069"/>
        <end position="2207"/>
    </location>
</feature>
<dbReference type="PROSITE" id="PS52019">
    <property type="entry name" value="PKS_MFAS_DH"/>
    <property type="match status" value="3"/>
</dbReference>
<dbReference type="RefSeq" id="WP_202239430.1">
    <property type="nucleotide sequence ID" value="NZ_AP018365.1"/>
</dbReference>
<dbReference type="Proteomes" id="UP000595703">
    <property type="component" value="Chromosome"/>
</dbReference>
<feature type="active site" description="Proton donor; for dehydratase activity" evidence="8">
    <location>
        <position position="3890"/>
    </location>
</feature>
<dbReference type="PANTHER" id="PTHR43775">
    <property type="entry name" value="FATTY ACID SYNTHASE"/>
    <property type="match status" value="1"/>
</dbReference>
<feature type="active site" description="Proton donor; for dehydratase activity" evidence="8">
    <location>
        <position position="5587"/>
    </location>
</feature>
<reference evidence="13 15" key="3">
    <citation type="journal article" date="2011" name="Nat. Chem. Biol.">
        <title>Reveromycin A biosynthesis uses RevG and RevJ for stereospecific spiroacetal formation.</title>
        <authorList>
            <person name="Takahashi S."/>
            <person name="Toyoda A."/>
            <person name="Sekiyama Y."/>
            <person name="Takagi H."/>
            <person name="Nogawa T."/>
            <person name="Uramoto M."/>
            <person name="Suzuki R."/>
            <person name="Koshino H."/>
            <person name="Kumano T."/>
            <person name="Panthee S."/>
            <person name="Dairi T."/>
            <person name="Ishikawa J."/>
            <person name="Ikeda H."/>
            <person name="Sakaki Y."/>
            <person name="Osada H."/>
        </authorList>
    </citation>
    <scope>NUCLEOTIDE SEQUENCE</scope>
    <source>
        <strain evidence="13 15">SN-593</strain>
    </source>
</reference>
<dbReference type="InterPro" id="IPR055123">
    <property type="entry name" value="SpnB-like_Rossmann"/>
</dbReference>
<feature type="domain" description="PKS/mFAS DH" evidence="12">
    <location>
        <begin position="5389"/>
        <end position="5664"/>
    </location>
</feature>
<dbReference type="FunFam" id="3.40.366.10:FF:000002">
    <property type="entry name" value="Probable polyketide synthase 2"/>
    <property type="match status" value="3"/>
</dbReference>
<evidence type="ECO:0000313" key="13">
    <source>
        <dbReference type="EMBL" id="BAK64649.1"/>
    </source>
</evidence>
<evidence type="ECO:0000256" key="8">
    <source>
        <dbReference type="PROSITE-ProRule" id="PRU01363"/>
    </source>
</evidence>
<dbReference type="PROSITE" id="PS00606">
    <property type="entry name" value="KS3_1"/>
    <property type="match status" value="3"/>
</dbReference>
<keyword evidence="2" id="KW-0596">Phosphopantetheine</keyword>
<dbReference type="SUPFAM" id="SSF55048">
    <property type="entry name" value="Probable ACP-binding domain of malonyl-CoA ACP transacylase"/>
    <property type="match status" value="4"/>
</dbReference>
<dbReference type="InterPro" id="IPR009081">
    <property type="entry name" value="PP-bd_ACP"/>
</dbReference>
<feature type="region of interest" description="Disordered" evidence="9">
    <location>
        <begin position="826"/>
        <end position="854"/>
    </location>
</feature>
<dbReference type="SMART" id="SM00825">
    <property type="entry name" value="PKS_KS"/>
    <property type="match status" value="4"/>
</dbReference>
<dbReference type="InterPro" id="IPR050091">
    <property type="entry name" value="PKS_NRPS_Biosynth_Enz"/>
</dbReference>
<feature type="domain" description="Carrier" evidence="10">
    <location>
        <begin position="6128"/>
        <end position="6203"/>
    </location>
</feature>
<keyword evidence="15" id="KW-1185">Reference proteome</keyword>
<dbReference type="InterPro" id="IPR016035">
    <property type="entry name" value="Acyl_Trfase/lysoPLipase"/>
</dbReference>
<organism evidence="13">
    <name type="scientific">Actinacidiphila reveromycinica</name>
    <dbReference type="NCBI Taxonomy" id="659352"/>
    <lineage>
        <taxon>Bacteria</taxon>
        <taxon>Bacillati</taxon>
        <taxon>Actinomycetota</taxon>
        <taxon>Actinomycetes</taxon>
        <taxon>Kitasatosporales</taxon>
        <taxon>Streptomycetaceae</taxon>
        <taxon>Actinacidiphila</taxon>
    </lineage>
</organism>
<dbReference type="GO" id="GO:0004315">
    <property type="term" value="F:3-oxoacyl-[acyl-carrier-protein] synthase activity"/>
    <property type="evidence" value="ECO:0007669"/>
    <property type="project" value="InterPro"/>
</dbReference>
<evidence type="ECO:0000256" key="3">
    <source>
        <dbReference type="ARBA" id="ARBA00022553"/>
    </source>
</evidence>
<dbReference type="Gene3D" id="3.30.70.3290">
    <property type="match status" value="4"/>
</dbReference>
<gene>
    <name evidence="13" type="primary">revA</name>
    <name evidence="14" type="synonym">revC</name>
    <name evidence="14" type="ORF">RVR_8651</name>
</gene>
<feature type="active site" description="Proton acceptor; for dehydratase activity" evidence="8">
    <location>
        <position position="3729"/>
    </location>
</feature>
<proteinExistence type="predicted"/>
<feature type="region of interest" description="N-terminal hotdog fold" evidence="8">
    <location>
        <begin position="3697"/>
        <end position="3815"/>
    </location>
</feature>
<dbReference type="InterPro" id="IPR018201">
    <property type="entry name" value="Ketoacyl_synth_AS"/>
</dbReference>
<comment type="pathway">
    <text evidence="1">Antibiotic biosynthesis.</text>
</comment>
<dbReference type="GO" id="GO:0004312">
    <property type="term" value="F:fatty acid synthase activity"/>
    <property type="evidence" value="ECO:0007669"/>
    <property type="project" value="TreeGrafter"/>
</dbReference>
<dbReference type="Pfam" id="PF21089">
    <property type="entry name" value="PKS_DH_N"/>
    <property type="match status" value="3"/>
</dbReference>
<dbReference type="SMART" id="SM01294">
    <property type="entry name" value="PKS_PP_betabranch"/>
    <property type="match status" value="3"/>
</dbReference>
<dbReference type="CDD" id="cd08956">
    <property type="entry name" value="KR_3_FAS_SDR_x"/>
    <property type="match status" value="3"/>
</dbReference>
<dbReference type="Pfam" id="PF00109">
    <property type="entry name" value="ketoacyl-synt"/>
    <property type="match status" value="4"/>
</dbReference>
<dbReference type="InterPro" id="IPR001227">
    <property type="entry name" value="Ac_transferase_dom_sf"/>
</dbReference>
<dbReference type="InterPro" id="IPR016036">
    <property type="entry name" value="Malonyl_transacylase_ACP-bd"/>
</dbReference>
<evidence type="ECO:0000259" key="12">
    <source>
        <dbReference type="PROSITE" id="PS52019"/>
    </source>
</evidence>
<evidence type="ECO:0000259" key="10">
    <source>
        <dbReference type="PROSITE" id="PS50075"/>
    </source>
</evidence>
<feature type="region of interest" description="C-terminal hotdog fold" evidence="8">
    <location>
        <begin position="3829"/>
        <end position="3967"/>
    </location>
</feature>
<feature type="domain" description="Ketosynthase family 3 (KS3)" evidence="11">
    <location>
        <begin position="4502"/>
        <end position="4921"/>
    </location>
</feature>
<dbReference type="FunFam" id="3.40.47.10:FF:000019">
    <property type="entry name" value="Polyketide synthase type I"/>
    <property type="match status" value="4"/>
</dbReference>
<dbReference type="InterPro" id="IPR042104">
    <property type="entry name" value="PKS_dehydratase_sf"/>
</dbReference>
<dbReference type="InterPro" id="IPR013968">
    <property type="entry name" value="PKS_KR"/>
</dbReference>
<dbReference type="InterPro" id="IPR020841">
    <property type="entry name" value="PKS_Beta-ketoAc_synthase_dom"/>
</dbReference>
<reference evidence="14 15" key="2">
    <citation type="journal article" date="2011" name="J. Antibiot.">
        <title>Furaquinocins I and J: novel polyketide isoprenoid hybrid compounds from Streptomyces reveromyceticus SN-593.</title>
        <authorList>
            <person name="Panthee S."/>
            <person name="Takahashi S."/>
            <person name="Takagi H."/>
            <person name="Nogawa T."/>
            <person name="Oowada E."/>
            <person name="Uramoto M."/>
            <person name="Osada H."/>
        </authorList>
    </citation>
    <scope>NUCLEOTIDE SEQUENCE [LARGE SCALE GENOMIC DNA]</scope>
    <source>
        <strain evidence="14 15">SN-593</strain>
    </source>
</reference>
<feature type="region of interest" description="C-terminal hotdog fold" evidence="8">
    <location>
        <begin position="5526"/>
        <end position="5664"/>
    </location>
</feature>
<feature type="active site" description="Proton acceptor; for dehydratase activity" evidence="8">
    <location>
        <position position="5421"/>
    </location>
</feature>
<dbReference type="SMART" id="SM00826">
    <property type="entry name" value="PKS_DH"/>
    <property type="match status" value="3"/>
</dbReference>
<feature type="domain" description="PKS/mFAS DH" evidence="12">
    <location>
        <begin position="3697"/>
        <end position="3967"/>
    </location>
</feature>
<dbReference type="InterPro" id="IPR057326">
    <property type="entry name" value="KR_dom"/>
</dbReference>
<feature type="domain" description="Ketosynthase family 3 (KS3)" evidence="11">
    <location>
        <begin position="2787"/>
        <end position="3211"/>
    </location>
</feature>
<dbReference type="PROSITE" id="PS52004">
    <property type="entry name" value="KS3_2"/>
    <property type="match status" value="4"/>
</dbReference>
<dbReference type="Gene3D" id="1.10.1200.10">
    <property type="entry name" value="ACP-like"/>
    <property type="match status" value="4"/>
</dbReference>
<dbReference type="PANTHER" id="PTHR43775:SF51">
    <property type="entry name" value="INACTIVE PHENOLPHTHIOCEROL SYNTHESIS POLYKETIDE SYNTHASE TYPE I PKS1-RELATED"/>
    <property type="match status" value="1"/>
</dbReference>
<feature type="domain" description="Ketosynthase family 3 (KS3)" evidence="11">
    <location>
        <begin position="1056"/>
        <end position="1479"/>
    </location>
</feature>
<dbReference type="InterPro" id="IPR036736">
    <property type="entry name" value="ACP-like_sf"/>
</dbReference>
<feature type="domain" description="Carrier" evidence="10">
    <location>
        <begin position="961"/>
        <end position="1036"/>
    </location>
</feature>
<dbReference type="Gene3D" id="3.40.47.10">
    <property type="match status" value="4"/>
</dbReference>
<dbReference type="InterPro" id="IPR036291">
    <property type="entry name" value="NAD(P)-bd_dom_sf"/>
</dbReference>
<dbReference type="InterPro" id="IPR020807">
    <property type="entry name" value="PKS_DH"/>
</dbReference>
<feature type="compositionally biased region" description="Low complexity" evidence="9">
    <location>
        <begin position="830"/>
        <end position="841"/>
    </location>
</feature>
<evidence type="ECO:0000313" key="15">
    <source>
        <dbReference type="Proteomes" id="UP000595703"/>
    </source>
</evidence>
<dbReference type="InterPro" id="IPR006162">
    <property type="entry name" value="Ppantetheine_attach_site"/>
</dbReference>
<dbReference type="SMART" id="SM00827">
    <property type="entry name" value="PKS_AT"/>
    <property type="match status" value="4"/>
</dbReference>
<feature type="domain" description="Carrier" evidence="10">
    <location>
        <begin position="4408"/>
        <end position="4483"/>
    </location>
</feature>
<feature type="domain" description="Ketosynthase family 3 (KS3)" evidence="11">
    <location>
        <begin position="7"/>
        <end position="431"/>
    </location>
</feature>
<dbReference type="SMART" id="SM00823">
    <property type="entry name" value="PKS_PP"/>
    <property type="match status" value="4"/>
</dbReference>
<evidence type="ECO:0000256" key="4">
    <source>
        <dbReference type="ARBA" id="ARBA00022679"/>
    </source>
</evidence>
<dbReference type="PROSITE" id="PS50075">
    <property type="entry name" value="CARRIER"/>
    <property type="match status" value="4"/>
</dbReference>
<evidence type="ECO:0000256" key="6">
    <source>
        <dbReference type="ARBA" id="ARBA00023268"/>
    </source>
</evidence>
<keyword evidence="7" id="KW-0012">Acyltransferase</keyword>
<dbReference type="SUPFAM" id="SSF47336">
    <property type="entry name" value="ACP-like"/>
    <property type="match status" value="4"/>
</dbReference>
<feature type="domain" description="PKS/mFAS DH" evidence="12">
    <location>
        <begin position="1942"/>
        <end position="2207"/>
    </location>
</feature>
<dbReference type="KEGG" id="arev:RVR_8651"/>
<dbReference type="FunFam" id="1.10.1200.10:FF:000007">
    <property type="entry name" value="Probable polyketide synthase pks17"/>
    <property type="match status" value="3"/>
</dbReference>
<dbReference type="InterPro" id="IPR020806">
    <property type="entry name" value="PKS_PP-bd"/>
</dbReference>
<dbReference type="InterPro" id="IPR014030">
    <property type="entry name" value="Ketoacyl_synth_N"/>
</dbReference>
<dbReference type="Pfam" id="PF08659">
    <property type="entry name" value="KR"/>
    <property type="match status" value="3"/>
</dbReference>